<evidence type="ECO:0000256" key="3">
    <source>
        <dbReference type="ARBA" id="ARBA00022989"/>
    </source>
</evidence>
<evidence type="ECO:0000256" key="2">
    <source>
        <dbReference type="ARBA" id="ARBA00022692"/>
    </source>
</evidence>
<dbReference type="OrthoDB" id="5962705at2759"/>
<dbReference type="Gene3D" id="1.20.1070.10">
    <property type="entry name" value="Rhodopsin 7-helix transmembrane proteins"/>
    <property type="match status" value="1"/>
</dbReference>
<comment type="similarity">
    <text evidence="8">Belongs to the G-protein coupled receptor 1 family.</text>
</comment>
<keyword evidence="6 8" id="KW-0675">Receptor</keyword>
<evidence type="ECO:0000256" key="4">
    <source>
        <dbReference type="ARBA" id="ARBA00023040"/>
    </source>
</evidence>
<dbReference type="Pfam" id="PF00001">
    <property type="entry name" value="7tm_1"/>
    <property type="match status" value="1"/>
</dbReference>
<keyword evidence="2 8" id="KW-0812">Transmembrane</keyword>
<feature type="domain" description="G-protein coupled receptors family 1 profile" evidence="10">
    <location>
        <begin position="46"/>
        <end position="151"/>
    </location>
</feature>
<dbReference type="PRINTS" id="PR00237">
    <property type="entry name" value="GPCRRHODOPSN"/>
</dbReference>
<evidence type="ECO:0000313" key="12">
    <source>
        <dbReference type="Proteomes" id="UP000271889"/>
    </source>
</evidence>
<dbReference type="GO" id="GO:0005886">
    <property type="term" value="C:plasma membrane"/>
    <property type="evidence" value="ECO:0007669"/>
    <property type="project" value="TreeGrafter"/>
</dbReference>
<evidence type="ECO:0000256" key="7">
    <source>
        <dbReference type="ARBA" id="ARBA00023224"/>
    </source>
</evidence>
<evidence type="ECO:0000256" key="9">
    <source>
        <dbReference type="SAM" id="Phobius"/>
    </source>
</evidence>
<dbReference type="EMBL" id="UYRV01111135">
    <property type="protein sequence ID" value="VDN26526.1"/>
    <property type="molecule type" value="Genomic_DNA"/>
</dbReference>
<dbReference type="SUPFAM" id="SSF81321">
    <property type="entry name" value="Family A G protein-coupled receptor-like"/>
    <property type="match status" value="1"/>
</dbReference>
<dbReference type="InterPro" id="IPR000276">
    <property type="entry name" value="GPCR_Rhodpsn"/>
</dbReference>
<evidence type="ECO:0000256" key="6">
    <source>
        <dbReference type="ARBA" id="ARBA00023170"/>
    </source>
</evidence>
<keyword evidence="3 9" id="KW-1133">Transmembrane helix</keyword>
<dbReference type="PROSITE" id="PS00237">
    <property type="entry name" value="G_PROTEIN_RECEP_F1_1"/>
    <property type="match status" value="1"/>
</dbReference>
<dbReference type="GO" id="GO:0008188">
    <property type="term" value="F:neuropeptide receptor activity"/>
    <property type="evidence" value="ECO:0007669"/>
    <property type="project" value="TreeGrafter"/>
</dbReference>
<name>A0A3P7Q7A7_CYLGO</name>
<evidence type="ECO:0000313" key="11">
    <source>
        <dbReference type="EMBL" id="VDN26526.1"/>
    </source>
</evidence>
<dbReference type="PANTHER" id="PTHR24243:SF208">
    <property type="entry name" value="PYROKININ-1 RECEPTOR"/>
    <property type="match status" value="1"/>
</dbReference>
<dbReference type="PANTHER" id="PTHR24243">
    <property type="entry name" value="G-PROTEIN COUPLED RECEPTOR"/>
    <property type="match status" value="1"/>
</dbReference>
<proteinExistence type="inferred from homology"/>
<gene>
    <name evidence="11" type="ORF">CGOC_LOCUS10413</name>
</gene>
<comment type="subcellular location">
    <subcellularLocation>
        <location evidence="1">Membrane</location>
        <topology evidence="1">Multi-pass membrane protein</topology>
    </subcellularLocation>
</comment>
<keyword evidence="4 8" id="KW-0297">G-protein coupled receptor</keyword>
<feature type="transmembrane region" description="Helical" evidence="9">
    <location>
        <begin position="130"/>
        <end position="149"/>
    </location>
</feature>
<dbReference type="Proteomes" id="UP000271889">
    <property type="component" value="Unassembled WGS sequence"/>
</dbReference>
<evidence type="ECO:0000256" key="5">
    <source>
        <dbReference type="ARBA" id="ARBA00023136"/>
    </source>
</evidence>
<dbReference type="InterPro" id="IPR017452">
    <property type="entry name" value="GPCR_Rhodpsn_7TM"/>
</dbReference>
<evidence type="ECO:0000256" key="1">
    <source>
        <dbReference type="ARBA" id="ARBA00004141"/>
    </source>
</evidence>
<dbReference type="PROSITE" id="PS50262">
    <property type="entry name" value="G_PROTEIN_RECEP_F1_2"/>
    <property type="match status" value="1"/>
</dbReference>
<evidence type="ECO:0000259" key="10">
    <source>
        <dbReference type="PROSITE" id="PS50262"/>
    </source>
</evidence>
<keyword evidence="7 8" id="KW-0807">Transducer</keyword>
<organism evidence="11 12">
    <name type="scientific">Cylicostephanus goldi</name>
    <name type="common">Nematode worm</name>
    <dbReference type="NCBI Taxonomy" id="71465"/>
    <lineage>
        <taxon>Eukaryota</taxon>
        <taxon>Metazoa</taxon>
        <taxon>Ecdysozoa</taxon>
        <taxon>Nematoda</taxon>
        <taxon>Chromadorea</taxon>
        <taxon>Rhabditida</taxon>
        <taxon>Rhabditina</taxon>
        <taxon>Rhabditomorpha</taxon>
        <taxon>Strongyloidea</taxon>
        <taxon>Strongylidae</taxon>
        <taxon>Cylicostephanus</taxon>
    </lineage>
</organism>
<dbReference type="AlphaFoldDB" id="A0A3P7Q7A7"/>
<accession>A0A3P7Q7A7</accession>
<keyword evidence="12" id="KW-1185">Reference proteome</keyword>
<feature type="transmembrane region" description="Helical" evidence="9">
    <location>
        <begin position="31"/>
        <end position="54"/>
    </location>
</feature>
<protein>
    <recommendedName>
        <fullName evidence="10">G-protein coupled receptors family 1 profile domain-containing protein</fullName>
    </recommendedName>
</protein>
<reference evidence="11 12" key="1">
    <citation type="submission" date="2018-11" db="EMBL/GenBank/DDBJ databases">
        <authorList>
            <consortium name="Pathogen Informatics"/>
        </authorList>
    </citation>
    <scope>NUCLEOTIDE SEQUENCE [LARGE SCALE GENOMIC DNA]</scope>
</reference>
<evidence type="ECO:0000256" key="8">
    <source>
        <dbReference type="RuleBase" id="RU000688"/>
    </source>
</evidence>
<sequence length="151" mass="16993">MKKKCSSQTIWGVRKDGCVRLKKDDCELATVTAAALAVIFVVGFVGNTCTCLVIIRARAMHTRANFFLLSLACSDMLLLLLGNKITTNIFGKPLHQTIIIACPLDFYTLMNCYTVTSDFLCKFWFFGKEAWGFLSVLIICSFTAERWLAIW</sequence>
<keyword evidence="5 9" id="KW-0472">Membrane</keyword>